<reference evidence="1 2" key="1">
    <citation type="submission" date="2020-08" db="EMBL/GenBank/DDBJ databases">
        <title>Putative novel bacterial strains isolated from necrotic wheat leaf tissues caused by Xanthomonas translucens.</title>
        <authorList>
            <person name="Tambong J.T."/>
        </authorList>
    </citation>
    <scope>NUCLEOTIDE SEQUENCE [LARGE SCALE GENOMIC DNA]</scope>
    <source>
        <strain evidence="2">DOAB 1063</strain>
    </source>
</reference>
<keyword evidence="2" id="KW-1185">Reference proteome</keyword>
<dbReference type="RefSeq" id="WP_187503029.1">
    <property type="nucleotide sequence ID" value="NZ_JACONT010000009.1"/>
</dbReference>
<sequence length="74" mass="8376">MRTGIYRRSFVSSERQVRRINMEEAMSVSVKSNDLRTRLNSLDQIVVRDGESARARPIAAKVFEGDDAVFGSRS</sequence>
<evidence type="ECO:0000313" key="2">
    <source>
        <dbReference type="Proteomes" id="UP000597613"/>
    </source>
</evidence>
<dbReference type="EMBL" id="JACONT010000009">
    <property type="protein sequence ID" value="MBC3941253.1"/>
    <property type="molecule type" value="Genomic_DNA"/>
</dbReference>
<comment type="caution">
    <text evidence="1">The sequence shown here is derived from an EMBL/GenBank/DDBJ whole genome shotgun (WGS) entry which is preliminary data.</text>
</comment>
<organism evidence="1 2">
    <name type="scientific">Sphingomonas albertensis</name>
    <dbReference type="NCBI Taxonomy" id="2762591"/>
    <lineage>
        <taxon>Bacteria</taxon>
        <taxon>Pseudomonadati</taxon>
        <taxon>Pseudomonadota</taxon>
        <taxon>Alphaproteobacteria</taxon>
        <taxon>Sphingomonadales</taxon>
        <taxon>Sphingomonadaceae</taxon>
        <taxon>Sphingomonas</taxon>
    </lineage>
</organism>
<protein>
    <submittedName>
        <fullName evidence="1">Uncharacterized protein</fullName>
    </submittedName>
</protein>
<dbReference type="Proteomes" id="UP000597613">
    <property type="component" value="Unassembled WGS sequence"/>
</dbReference>
<gene>
    <name evidence="1" type="ORF">H8S47_06070</name>
</gene>
<name>A0ABR7ALB4_9SPHN</name>
<evidence type="ECO:0000313" key="1">
    <source>
        <dbReference type="EMBL" id="MBC3941253.1"/>
    </source>
</evidence>
<proteinExistence type="predicted"/>
<accession>A0ABR7ALB4</accession>